<dbReference type="InterPro" id="IPR012338">
    <property type="entry name" value="Beta-lactam/transpept-like"/>
</dbReference>
<dbReference type="GO" id="GO:0016787">
    <property type="term" value="F:hydrolase activity"/>
    <property type="evidence" value="ECO:0007669"/>
    <property type="project" value="UniProtKB-KW"/>
</dbReference>
<evidence type="ECO:0000313" key="3">
    <source>
        <dbReference type="EMBL" id="HIQ83988.1"/>
    </source>
</evidence>
<dbReference type="AlphaFoldDB" id="A0A9D0ZNQ4"/>
<dbReference type="PANTHER" id="PTHR43283">
    <property type="entry name" value="BETA-LACTAMASE-RELATED"/>
    <property type="match status" value="1"/>
</dbReference>
<evidence type="ECO:0000256" key="1">
    <source>
        <dbReference type="ARBA" id="ARBA00022801"/>
    </source>
</evidence>
<keyword evidence="1 3" id="KW-0378">Hydrolase</keyword>
<gene>
    <name evidence="3" type="ORF">IAA52_12920</name>
</gene>
<dbReference type="InterPro" id="IPR001466">
    <property type="entry name" value="Beta-lactam-related"/>
</dbReference>
<proteinExistence type="predicted"/>
<evidence type="ECO:0000313" key="4">
    <source>
        <dbReference type="Proteomes" id="UP000824260"/>
    </source>
</evidence>
<dbReference type="Pfam" id="PF00144">
    <property type="entry name" value="Beta-lactamase"/>
    <property type="match status" value="1"/>
</dbReference>
<organism evidence="3 4">
    <name type="scientific">Candidatus Pullichristensenella stercorigallinarum</name>
    <dbReference type="NCBI Taxonomy" id="2840909"/>
    <lineage>
        <taxon>Bacteria</taxon>
        <taxon>Bacillati</taxon>
        <taxon>Bacillota</taxon>
        <taxon>Clostridia</taxon>
        <taxon>Candidatus Pullichristensenella</taxon>
    </lineage>
</organism>
<reference evidence="3" key="2">
    <citation type="journal article" date="2021" name="PeerJ">
        <title>Extensive microbial diversity within the chicken gut microbiome revealed by metagenomics and culture.</title>
        <authorList>
            <person name="Gilroy R."/>
            <person name="Ravi A."/>
            <person name="Getino M."/>
            <person name="Pursley I."/>
            <person name="Horton D.L."/>
            <person name="Alikhan N.F."/>
            <person name="Baker D."/>
            <person name="Gharbi K."/>
            <person name="Hall N."/>
            <person name="Watson M."/>
            <person name="Adriaenssens E.M."/>
            <person name="Foster-Nyarko E."/>
            <person name="Jarju S."/>
            <person name="Secka A."/>
            <person name="Antonio M."/>
            <person name="Oren A."/>
            <person name="Chaudhuri R.R."/>
            <person name="La Ragione R."/>
            <person name="Hildebrand F."/>
            <person name="Pallen M.J."/>
        </authorList>
    </citation>
    <scope>NUCLEOTIDE SEQUENCE</scope>
    <source>
        <strain evidence="3">ChiSjej6B24-2974</strain>
    </source>
</reference>
<comment type="caution">
    <text evidence="3">The sequence shown here is derived from an EMBL/GenBank/DDBJ whole genome shotgun (WGS) entry which is preliminary data.</text>
</comment>
<dbReference type="EMBL" id="DVFZ01000120">
    <property type="protein sequence ID" value="HIQ83988.1"/>
    <property type="molecule type" value="Genomic_DNA"/>
</dbReference>
<feature type="domain" description="Beta-lactamase-related" evidence="2">
    <location>
        <begin position="39"/>
        <end position="314"/>
    </location>
</feature>
<evidence type="ECO:0000259" key="2">
    <source>
        <dbReference type="Pfam" id="PF00144"/>
    </source>
</evidence>
<name>A0A9D0ZNQ4_9FIRM</name>
<accession>A0A9D0ZNQ4</accession>
<dbReference type="Proteomes" id="UP000824260">
    <property type="component" value="Unassembled WGS sequence"/>
</dbReference>
<protein>
    <submittedName>
        <fullName evidence="3">Serine hydrolase</fullName>
    </submittedName>
</protein>
<dbReference type="Gene3D" id="3.40.710.10">
    <property type="entry name" value="DD-peptidase/beta-lactamase superfamily"/>
    <property type="match status" value="1"/>
</dbReference>
<reference evidence="3" key="1">
    <citation type="submission" date="2020-10" db="EMBL/GenBank/DDBJ databases">
        <authorList>
            <person name="Gilroy R."/>
        </authorList>
    </citation>
    <scope>NUCLEOTIDE SEQUENCE</scope>
    <source>
        <strain evidence="3">ChiSjej6B24-2974</strain>
    </source>
</reference>
<sequence length="342" mass="38026">MDSSKVEGIIRDYSLRGYYPTAVCQVFNARETLCRFAVGDATPDSWFDLASVSKIVCATMIFSLMDEGRLAPEDPVLPYLDGTGEVTRRRLAGVTLRHLLTHTSGIVPWYPFYADGRPFFTVLEHVLSTTPAEEGMAYSDLNFMLLGVIFSRVSGLSLREGLERYIRQGLGIKEMAYGPVDASLCVPSCFGNQIEKEMCRERGLHFEGWREDGVSVRGTCNDGNAFYYWHGASGHAGVFATADALTRLCQFYMNTAKPAFVRAMEETVCGRGLAFDKRDVFPEGCGHSGFTGTSIYFSRAHDIGAVLLTNRLCRTSQEPANMQDVRRALHYALLDREPPQVV</sequence>
<dbReference type="PANTHER" id="PTHR43283:SF11">
    <property type="entry name" value="BETA-LACTAMASE-RELATED DOMAIN-CONTAINING PROTEIN"/>
    <property type="match status" value="1"/>
</dbReference>
<dbReference type="SUPFAM" id="SSF56601">
    <property type="entry name" value="beta-lactamase/transpeptidase-like"/>
    <property type="match status" value="1"/>
</dbReference>
<dbReference type="InterPro" id="IPR050789">
    <property type="entry name" value="Diverse_Enzym_Activities"/>
</dbReference>